<proteinExistence type="inferred from homology"/>
<dbReference type="CDD" id="cd22533">
    <property type="entry name" value="KH-II_YlqC-like"/>
    <property type="match status" value="1"/>
</dbReference>
<dbReference type="GO" id="GO:0005737">
    <property type="term" value="C:cytoplasm"/>
    <property type="evidence" value="ECO:0007669"/>
    <property type="project" value="UniProtKB-SubCell"/>
</dbReference>
<protein>
    <recommendedName>
        <fullName evidence="3">RNA-binding protein KhpA</fullName>
    </recommendedName>
    <alternativeName>
        <fullName evidence="3">KH-domain protein A</fullName>
    </alternativeName>
</protein>
<dbReference type="KEGG" id="ttr:Tter_1633"/>
<keyword evidence="3" id="KW-0143">Chaperone</keyword>
<gene>
    <name evidence="3" type="primary">khpA</name>
    <name evidence="4" type="ordered locus">Tter_1633</name>
</gene>
<dbReference type="GO" id="GO:0071555">
    <property type="term" value="P:cell wall organization"/>
    <property type="evidence" value="ECO:0007669"/>
    <property type="project" value="UniProtKB-KW"/>
</dbReference>
<dbReference type="eggNOG" id="COG1837">
    <property type="taxonomic scope" value="Bacteria"/>
</dbReference>
<organism evidence="4 5">
    <name type="scientific">Thermobaculum terrenum (strain ATCC BAA-798 / CCMEE 7001 / YNP1)</name>
    <dbReference type="NCBI Taxonomy" id="525904"/>
    <lineage>
        <taxon>Bacteria</taxon>
        <taxon>Bacillati</taxon>
        <taxon>Chloroflexota</taxon>
        <taxon>Chloroflexia</taxon>
        <taxon>Candidatus Thermobaculales</taxon>
        <taxon>Candidatus Thermobaculaceae</taxon>
        <taxon>Thermobaculum</taxon>
    </lineage>
</organism>
<keyword evidence="5" id="KW-1185">Reference proteome</keyword>
<keyword evidence="2 3" id="KW-0694">RNA-binding</keyword>
<evidence type="ECO:0000313" key="5">
    <source>
        <dbReference type="Proteomes" id="UP000000323"/>
    </source>
</evidence>
<dbReference type="InterPro" id="IPR015946">
    <property type="entry name" value="KH_dom-like_a/b"/>
</dbReference>
<comment type="subcellular location">
    <subcellularLocation>
        <location evidence="3">Cytoplasm</location>
    </subcellularLocation>
</comment>
<dbReference type="AlphaFoldDB" id="D1CCM4"/>
<comment type="similarity">
    <text evidence="3">Belongs to the KhpA RNA-binding protein family.</text>
</comment>
<sequence>MIEELVEYVAKSLADNPNVVQVTKTSKPRGVTYTLFLDPNDMGRVIGRNGRVAKAIRTLVSIAATREGIKAELEIRESGKA</sequence>
<dbReference type="InterPro" id="IPR020627">
    <property type="entry name" value="KhpA"/>
</dbReference>
<reference evidence="5" key="1">
    <citation type="journal article" date="2010" name="Stand. Genomic Sci.">
        <title>Complete genome sequence of 'Thermobaculum terrenum' type strain (YNP1).</title>
        <authorList>
            <person name="Kiss H."/>
            <person name="Cleland D."/>
            <person name="Lapidus A."/>
            <person name="Lucas S."/>
            <person name="Glavina Del Rio T."/>
            <person name="Nolan M."/>
            <person name="Tice H."/>
            <person name="Han C."/>
            <person name="Goodwin L."/>
            <person name="Pitluck S."/>
            <person name="Liolios K."/>
            <person name="Ivanova N."/>
            <person name="Mavromatis K."/>
            <person name="Ovchinnikova G."/>
            <person name="Pati A."/>
            <person name="Chen A."/>
            <person name="Palaniappan K."/>
            <person name="Land M."/>
            <person name="Hauser L."/>
            <person name="Chang Y."/>
            <person name="Jeffries C."/>
            <person name="Lu M."/>
            <person name="Brettin T."/>
            <person name="Detter J."/>
            <person name="Goker M."/>
            <person name="Tindall B."/>
            <person name="Beck B."/>
            <person name="McDermott T."/>
            <person name="Woyke T."/>
            <person name="Bristow J."/>
            <person name="Eisen J."/>
            <person name="Markowitz V."/>
            <person name="Hugenholtz P."/>
            <person name="Kyrpides N."/>
            <person name="Klenk H."/>
            <person name="Cheng J."/>
        </authorList>
    </citation>
    <scope>NUCLEOTIDE SEQUENCE [LARGE SCALE GENOMIC DNA]</scope>
    <source>
        <strain evidence="5">ATCC BAA-798 / YNP1</strain>
    </source>
</reference>
<dbReference type="InterPro" id="IPR009019">
    <property type="entry name" value="KH_sf_prok-type"/>
</dbReference>
<dbReference type="Gene3D" id="3.30.300.20">
    <property type="match status" value="1"/>
</dbReference>
<comment type="function">
    <text evidence="3">A probable RNA chaperone. Forms a complex with KhpB which binds to cellular RNA and controls its expression. Plays a role in peptidoglycan (PG) homeostasis and cell length regulation.</text>
</comment>
<dbReference type="PANTHER" id="PTHR34654">
    <property type="entry name" value="UPF0109 PROTEIN SCO5592"/>
    <property type="match status" value="1"/>
</dbReference>
<dbReference type="PROSITE" id="PS50084">
    <property type="entry name" value="KH_TYPE_1"/>
    <property type="match status" value="1"/>
</dbReference>
<dbReference type="HAMAP" id="MF_00088">
    <property type="entry name" value="KhpA"/>
    <property type="match status" value="1"/>
</dbReference>
<keyword evidence="3" id="KW-0133">Cell shape</keyword>
<comment type="subunit">
    <text evidence="3">Forms a complex with KhpB.</text>
</comment>
<dbReference type="RefSeq" id="WP_012875573.1">
    <property type="nucleotide sequence ID" value="NC_013525.1"/>
</dbReference>
<evidence type="ECO:0000256" key="1">
    <source>
        <dbReference type="ARBA" id="ARBA00022490"/>
    </source>
</evidence>
<keyword evidence="3" id="KW-0961">Cell wall biogenesis/degradation</keyword>
<evidence type="ECO:0000256" key="3">
    <source>
        <dbReference type="HAMAP-Rule" id="MF_00088"/>
    </source>
</evidence>
<dbReference type="PANTHER" id="PTHR34654:SF1">
    <property type="entry name" value="RNA-BINDING PROTEIN KHPA"/>
    <property type="match status" value="1"/>
</dbReference>
<accession>D1CCM4</accession>
<dbReference type="GO" id="GO:0009252">
    <property type="term" value="P:peptidoglycan biosynthetic process"/>
    <property type="evidence" value="ECO:0007669"/>
    <property type="project" value="UniProtKB-UniRule"/>
</dbReference>
<dbReference type="EMBL" id="CP001825">
    <property type="protein sequence ID" value="ACZ42539.1"/>
    <property type="molecule type" value="Genomic_DNA"/>
</dbReference>
<dbReference type="SUPFAM" id="SSF54814">
    <property type="entry name" value="Prokaryotic type KH domain (KH-domain type II)"/>
    <property type="match status" value="1"/>
</dbReference>
<dbReference type="GO" id="GO:0003723">
    <property type="term" value="F:RNA binding"/>
    <property type="evidence" value="ECO:0007669"/>
    <property type="project" value="UniProtKB-UniRule"/>
</dbReference>
<dbReference type="HOGENOM" id="CLU_132074_3_0_0"/>
<keyword evidence="1 3" id="KW-0963">Cytoplasm</keyword>
<dbReference type="GO" id="GO:0008360">
    <property type="term" value="P:regulation of cell shape"/>
    <property type="evidence" value="ECO:0007669"/>
    <property type="project" value="UniProtKB-KW"/>
</dbReference>
<evidence type="ECO:0000256" key="2">
    <source>
        <dbReference type="ARBA" id="ARBA00022884"/>
    </source>
</evidence>
<dbReference type="STRING" id="525904.Tter_1633"/>
<name>D1CCM4_THET1</name>
<dbReference type="Pfam" id="PF13083">
    <property type="entry name" value="KH_KhpA-B"/>
    <property type="match status" value="1"/>
</dbReference>
<evidence type="ECO:0000313" key="4">
    <source>
        <dbReference type="EMBL" id="ACZ42539.1"/>
    </source>
</evidence>
<dbReference type="Proteomes" id="UP000000323">
    <property type="component" value="Chromosome 1"/>
</dbReference>